<keyword evidence="2" id="KW-1185">Reference proteome</keyword>
<reference evidence="1 2" key="1">
    <citation type="journal article" date="2013" name="Appl. Environ. Microbiol.">
        <title>Genome analysis suggests that the soil oligotrophic bacterium Agromonas oligotrophica (Bradyrhizobium oligotrophicum) is a nitrogen-fixing symbiont of Aeschynomene indica.</title>
        <authorList>
            <person name="Okubo T."/>
            <person name="Fukushima S."/>
            <person name="Itakura M."/>
            <person name="Oshima K."/>
            <person name="Longtonglang A."/>
            <person name="Teaumroong N."/>
            <person name="Mitsui H."/>
            <person name="Hattori M."/>
            <person name="Hattori R."/>
            <person name="Hattori T."/>
            <person name="Minamisawa K."/>
        </authorList>
    </citation>
    <scope>NUCLEOTIDE SEQUENCE [LARGE SCALE GENOMIC DNA]</scope>
    <source>
        <strain evidence="1 2">S58</strain>
    </source>
</reference>
<gene>
    <name evidence="1" type="ORF">S58_72060</name>
</gene>
<dbReference type="Proteomes" id="UP000011841">
    <property type="component" value="Chromosome"/>
</dbReference>
<dbReference type="eggNOG" id="ENOG5033B3B">
    <property type="taxonomic scope" value="Bacteria"/>
</dbReference>
<sequence>MVSRLFHAIGGGVLHYPPAMSMPEADGEQRKTRQSAYLPARDLIDFYRRWAEFRDSAMALSQRAELSPDERETLRWLILLVDRIGEQDVGPMDHQ</sequence>
<dbReference type="PATRIC" id="fig|1245469.3.peg.7363"/>
<accession>M5A2Q2</accession>
<name>M5A2Q2_9BRAD</name>
<dbReference type="EMBL" id="AP012603">
    <property type="protein sequence ID" value="BAM93170.1"/>
    <property type="molecule type" value="Genomic_DNA"/>
</dbReference>
<dbReference type="AlphaFoldDB" id="M5A2Q2"/>
<dbReference type="HOGENOM" id="CLU_2367311_0_0_5"/>
<evidence type="ECO:0000313" key="2">
    <source>
        <dbReference type="Proteomes" id="UP000011841"/>
    </source>
</evidence>
<dbReference type="STRING" id="1245469.S58_72060"/>
<evidence type="ECO:0000313" key="1">
    <source>
        <dbReference type="EMBL" id="BAM93170.1"/>
    </source>
</evidence>
<protein>
    <submittedName>
        <fullName evidence="1">Uncharacterized protein</fullName>
    </submittedName>
</protein>
<dbReference type="KEGG" id="aol:S58_72060"/>
<proteinExistence type="predicted"/>
<organism evidence="1 2">
    <name type="scientific">Bradyrhizobium oligotrophicum S58</name>
    <dbReference type="NCBI Taxonomy" id="1245469"/>
    <lineage>
        <taxon>Bacteria</taxon>
        <taxon>Pseudomonadati</taxon>
        <taxon>Pseudomonadota</taxon>
        <taxon>Alphaproteobacteria</taxon>
        <taxon>Hyphomicrobiales</taxon>
        <taxon>Nitrobacteraceae</taxon>
        <taxon>Bradyrhizobium</taxon>
    </lineage>
</organism>